<dbReference type="InterPro" id="IPR050587">
    <property type="entry name" value="GNT1/Glycosyltrans_8"/>
</dbReference>
<comment type="similarity">
    <text evidence="4">Belongs to the glycosyltransferase 8 family.</text>
</comment>
<dbReference type="CDD" id="cd02537">
    <property type="entry name" value="GT8_Glycogenin"/>
    <property type="match status" value="1"/>
</dbReference>
<evidence type="ECO:0000256" key="2">
    <source>
        <dbReference type="ARBA" id="ARBA00022679"/>
    </source>
</evidence>
<proteinExistence type="inferred from homology"/>
<dbReference type="EMBL" id="NQVE01000030">
    <property type="protein sequence ID" value="RAL52712.1"/>
    <property type="molecule type" value="Genomic_DNA"/>
</dbReference>
<gene>
    <name evidence="5" type="ORF">DM860_007480</name>
</gene>
<keyword evidence="6" id="KW-1185">Reference proteome</keyword>
<evidence type="ECO:0000256" key="4">
    <source>
        <dbReference type="RuleBase" id="RU362027"/>
    </source>
</evidence>
<dbReference type="PANTHER" id="PTHR11183">
    <property type="entry name" value="GLYCOGENIN SUBFAMILY MEMBER"/>
    <property type="match status" value="1"/>
</dbReference>
<keyword evidence="1" id="KW-0328">Glycosyltransferase</keyword>
<sequence>MAPDASSGGVAAARPAAAAGRAYVTFLAGDGDYVKGVVGLVKGLRKVGAAYPVVAAVWPDVPEEHRRLLVAQGCVVREIEPLYPSQDESPFARDYYVVNYSKLQFWQFVEYSKMIYLDADMQVFQNIDHLFDLPNGYLYAVADCVCEEHGPPCPETLPWPETLLGPRPSFYFNGGMFVFQPNLCTYKSLLKCFQVTPPTAFAEQDFLNMFFKDKCKRLPYVYNMLVNMLWRHPDKVELSKAKVVHYCVDGAKPWRYTGKEDHMSRDEIKALVNMWRDIYNEPSLDYNDHSLKKVSYNNAGVYAATYGLDGDETRELVTTANVAVTTDLFDLGMNLIGVQCVVNGPSAA</sequence>
<dbReference type="SUPFAM" id="SSF53448">
    <property type="entry name" value="Nucleotide-diphospho-sugar transferases"/>
    <property type="match status" value="1"/>
</dbReference>
<organism evidence="5 6">
    <name type="scientific">Cuscuta australis</name>
    <dbReference type="NCBI Taxonomy" id="267555"/>
    <lineage>
        <taxon>Eukaryota</taxon>
        <taxon>Viridiplantae</taxon>
        <taxon>Streptophyta</taxon>
        <taxon>Embryophyta</taxon>
        <taxon>Tracheophyta</taxon>
        <taxon>Spermatophyta</taxon>
        <taxon>Magnoliopsida</taxon>
        <taxon>eudicotyledons</taxon>
        <taxon>Gunneridae</taxon>
        <taxon>Pentapetalae</taxon>
        <taxon>asterids</taxon>
        <taxon>lamiids</taxon>
        <taxon>Solanales</taxon>
        <taxon>Convolvulaceae</taxon>
        <taxon>Cuscuteae</taxon>
        <taxon>Cuscuta</taxon>
        <taxon>Cuscuta subgen. Grammica</taxon>
        <taxon>Cuscuta sect. Cleistogrammica</taxon>
    </lineage>
</organism>
<dbReference type="Proteomes" id="UP000249390">
    <property type="component" value="Unassembled WGS sequence"/>
</dbReference>
<accession>A0A328E3Y8</accession>
<keyword evidence="2" id="KW-0808">Transferase</keyword>
<name>A0A328E3Y8_9ASTE</name>
<evidence type="ECO:0000256" key="1">
    <source>
        <dbReference type="ARBA" id="ARBA00022676"/>
    </source>
</evidence>
<evidence type="ECO:0000313" key="6">
    <source>
        <dbReference type="Proteomes" id="UP000249390"/>
    </source>
</evidence>
<protein>
    <recommendedName>
        <fullName evidence="4">Hexosyltransferase</fullName>
        <ecNumber evidence="4">2.4.1.-</ecNumber>
    </recommendedName>
</protein>
<comment type="caution">
    <text evidence="5">The sequence shown here is derived from an EMBL/GenBank/DDBJ whole genome shotgun (WGS) entry which is preliminary data.</text>
</comment>
<dbReference type="Gene3D" id="3.90.550.10">
    <property type="entry name" value="Spore Coat Polysaccharide Biosynthesis Protein SpsA, Chain A"/>
    <property type="match status" value="1"/>
</dbReference>
<keyword evidence="3" id="KW-0464">Manganese</keyword>
<dbReference type="EC" id="2.4.1.-" evidence="4"/>
<dbReference type="GO" id="GO:0016757">
    <property type="term" value="F:glycosyltransferase activity"/>
    <property type="evidence" value="ECO:0007669"/>
    <property type="project" value="UniProtKB-KW"/>
</dbReference>
<dbReference type="InterPro" id="IPR002495">
    <property type="entry name" value="Glyco_trans_8"/>
</dbReference>
<reference evidence="5 6" key="1">
    <citation type="submission" date="2018-06" db="EMBL/GenBank/DDBJ databases">
        <title>The Genome of Cuscuta australis (Dodder) Provides Insight into the Evolution of Plant Parasitism.</title>
        <authorList>
            <person name="Liu H."/>
        </authorList>
    </citation>
    <scope>NUCLEOTIDE SEQUENCE [LARGE SCALE GENOMIC DNA]</scope>
    <source>
        <strain evidence="6">cv. Yunnan</strain>
        <tissue evidence="5">Vines</tissue>
    </source>
</reference>
<evidence type="ECO:0000313" key="5">
    <source>
        <dbReference type="EMBL" id="RAL52712.1"/>
    </source>
</evidence>
<dbReference type="AlphaFoldDB" id="A0A328E3Y8"/>
<dbReference type="InterPro" id="IPR029044">
    <property type="entry name" value="Nucleotide-diphossugar_trans"/>
</dbReference>
<evidence type="ECO:0000256" key="3">
    <source>
        <dbReference type="ARBA" id="ARBA00023211"/>
    </source>
</evidence>
<dbReference type="Pfam" id="PF01501">
    <property type="entry name" value="Glyco_transf_8"/>
    <property type="match status" value="1"/>
</dbReference>